<protein>
    <submittedName>
        <fullName evidence="1">Rrf2 family transcriptional regulator</fullName>
    </submittedName>
</protein>
<accession>A0A3E1EYB5</accession>
<dbReference type="Gene3D" id="1.10.10.10">
    <property type="entry name" value="Winged helix-like DNA-binding domain superfamily/Winged helix DNA-binding domain"/>
    <property type="match status" value="1"/>
</dbReference>
<dbReference type="RefSeq" id="WP_116880377.1">
    <property type="nucleotide sequence ID" value="NZ_QURB01000003.1"/>
</dbReference>
<dbReference type="InterPro" id="IPR036388">
    <property type="entry name" value="WH-like_DNA-bd_sf"/>
</dbReference>
<keyword evidence="2" id="KW-1185">Reference proteome</keyword>
<dbReference type="GO" id="GO:0005829">
    <property type="term" value="C:cytosol"/>
    <property type="evidence" value="ECO:0007669"/>
    <property type="project" value="TreeGrafter"/>
</dbReference>
<reference evidence="1 2" key="1">
    <citation type="submission" date="2018-08" db="EMBL/GenBank/DDBJ databases">
        <title>The draft genome squence of Brumimicrobium sp. N62.</title>
        <authorList>
            <person name="Du Z.-J."/>
            <person name="Luo H.-R."/>
        </authorList>
    </citation>
    <scope>NUCLEOTIDE SEQUENCE [LARGE SCALE GENOMIC DNA]</scope>
    <source>
        <strain evidence="1 2">N62</strain>
    </source>
</reference>
<dbReference type="PROSITE" id="PS51197">
    <property type="entry name" value="HTH_RRF2_2"/>
    <property type="match status" value="1"/>
</dbReference>
<dbReference type="Proteomes" id="UP000257127">
    <property type="component" value="Unassembled WGS sequence"/>
</dbReference>
<dbReference type="InterPro" id="IPR036390">
    <property type="entry name" value="WH_DNA-bd_sf"/>
</dbReference>
<dbReference type="GO" id="GO:0003700">
    <property type="term" value="F:DNA-binding transcription factor activity"/>
    <property type="evidence" value="ECO:0007669"/>
    <property type="project" value="TreeGrafter"/>
</dbReference>
<dbReference type="InterPro" id="IPR000944">
    <property type="entry name" value="Tscrpt_reg_Rrf2"/>
</dbReference>
<dbReference type="SUPFAM" id="SSF46785">
    <property type="entry name" value="Winged helix' DNA-binding domain"/>
    <property type="match status" value="1"/>
</dbReference>
<comment type="caution">
    <text evidence="1">The sequence shown here is derived from an EMBL/GenBank/DDBJ whole genome shotgun (WGS) entry which is preliminary data.</text>
</comment>
<dbReference type="Pfam" id="PF02082">
    <property type="entry name" value="Rrf2"/>
    <property type="match status" value="1"/>
</dbReference>
<dbReference type="AlphaFoldDB" id="A0A3E1EYB5"/>
<evidence type="ECO:0000313" key="1">
    <source>
        <dbReference type="EMBL" id="RFC54542.1"/>
    </source>
</evidence>
<sequence length="145" mass="15854">MFSKASEYGIKAAILISNNSLVSEEKIGVKQIAEEIDSPEAFTAKILQTLTKSNIINSSKGPYGGFYIPKDRLNEIKLSQIVSAIDGDRIFTGCALGLTQCNANKPCPLHNDFIDIRNQLSEMMIKTSLLDLANGLDSGLTFLKR</sequence>
<evidence type="ECO:0000313" key="2">
    <source>
        <dbReference type="Proteomes" id="UP000257127"/>
    </source>
</evidence>
<proteinExistence type="predicted"/>
<dbReference type="NCBIfam" id="TIGR00738">
    <property type="entry name" value="rrf2_super"/>
    <property type="match status" value="1"/>
</dbReference>
<dbReference type="PANTHER" id="PTHR33221:SF15">
    <property type="entry name" value="HTH-TYPE TRANSCRIPTIONAL REGULATOR YWGB-RELATED"/>
    <property type="match status" value="1"/>
</dbReference>
<dbReference type="PANTHER" id="PTHR33221">
    <property type="entry name" value="WINGED HELIX-TURN-HELIX TRANSCRIPTIONAL REGULATOR, RRF2 FAMILY"/>
    <property type="match status" value="1"/>
</dbReference>
<dbReference type="EMBL" id="QURB01000003">
    <property type="protein sequence ID" value="RFC54542.1"/>
    <property type="molecule type" value="Genomic_DNA"/>
</dbReference>
<gene>
    <name evidence="1" type="ORF">DXU93_06015</name>
</gene>
<name>A0A3E1EYB5_9FLAO</name>
<organism evidence="1 2">
    <name type="scientific">Brumimicrobium aurantiacum</name>
    <dbReference type="NCBI Taxonomy" id="1737063"/>
    <lineage>
        <taxon>Bacteria</taxon>
        <taxon>Pseudomonadati</taxon>
        <taxon>Bacteroidota</taxon>
        <taxon>Flavobacteriia</taxon>
        <taxon>Flavobacteriales</taxon>
        <taxon>Crocinitomicaceae</taxon>
        <taxon>Brumimicrobium</taxon>
    </lineage>
</organism>
<dbReference type="OrthoDB" id="9808360at2"/>